<dbReference type="Gene3D" id="3.40.50.12710">
    <property type="match status" value="1"/>
</dbReference>
<name>A0A067G242_CITSI</name>
<comment type="catalytic activity">
    <reaction evidence="6 7">
        <text>L-arginyl-[protein] + 2 S-adenosyl-L-methionine = N(omega),N(omega)'-dimethyl-L-arginyl-[protein] + 2 S-adenosyl-L-homocysteine + 2 H(+)</text>
        <dbReference type="Rhea" id="RHEA:48108"/>
        <dbReference type="Rhea" id="RHEA-COMP:10532"/>
        <dbReference type="Rhea" id="RHEA-COMP:11992"/>
        <dbReference type="ChEBI" id="CHEBI:15378"/>
        <dbReference type="ChEBI" id="CHEBI:29965"/>
        <dbReference type="ChEBI" id="CHEBI:57856"/>
        <dbReference type="ChEBI" id="CHEBI:59789"/>
        <dbReference type="ChEBI" id="CHEBI:88221"/>
        <dbReference type="EC" id="2.1.1.320"/>
    </reaction>
</comment>
<evidence type="ECO:0000256" key="1">
    <source>
        <dbReference type="ARBA" id="ARBA00004173"/>
    </source>
</evidence>
<comment type="subcellular location">
    <subcellularLocation>
        <location evidence="1 7">Mitochondrion</location>
    </subcellularLocation>
</comment>
<dbReference type="GO" id="GO:0035243">
    <property type="term" value="F:protein-arginine omega-N symmetric methyltransferase activity"/>
    <property type="evidence" value="ECO:0007669"/>
    <property type="project" value="UniProtKB-EC"/>
</dbReference>
<evidence type="ECO:0000256" key="6">
    <source>
        <dbReference type="ARBA" id="ARBA00048612"/>
    </source>
</evidence>
<evidence type="ECO:0000313" key="8">
    <source>
        <dbReference type="EMBL" id="KDO72470.1"/>
    </source>
</evidence>
<sequence>FRGGPISVAEYMEEVLTNPKAGFYINRDVFGAEGDFITSPEVSQMFGEMVGVWAMCLWEQMGQPNRVNLVELGPGRGTLMADLLRGASKFKNFTESLHIHLVECSPTLQKLQHHNLKCMDENNANDNVEERTISSLAGTPVSWHAALEQVPSGFPTIIVAHEFYDALPVHQFQKTTRGWCEKLVDIAEDSSLHQQLSFCCSAASGLQIKNWRSLSTLRFVQKRWS</sequence>
<dbReference type="Pfam" id="PF02636">
    <property type="entry name" value="Methyltransf_28"/>
    <property type="match status" value="1"/>
</dbReference>
<keyword evidence="5 7" id="KW-0496">Mitochondrion</keyword>
<keyword evidence="9" id="KW-1185">Reference proteome</keyword>
<evidence type="ECO:0000313" key="9">
    <source>
        <dbReference type="Proteomes" id="UP000027120"/>
    </source>
</evidence>
<dbReference type="GO" id="GO:0005739">
    <property type="term" value="C:mitochondrion"/>
    <property type="evidence" value="ECO:0007669"/>
    <property type="project" value="UniProtKB-SubCell"/>
</dbReference>
<dbReference type="PANTHER" id="PTHR12049">
    <property type="entry name" value="PROTEIN ARGININE METHYLTRANSFERASE NDUFAF7, MITOCHONDRIAL"/>
    <property type="match status" value="1"/>
</dbReference>
<dbReference type="Proteomes" id="UP000027120">
    <property type="component" value="Unassembled WGS sequence"/>
</dbReference>
<dbReference type="InterPro" id="IPR038375">
    <property type="entry name" value="NDUFAF7_sf"/>
</dbReference>
<reference evidence="8 9" key="1">
    <citation type="submission" date="2014-04" db="EMBL/GenBank/DDBJ databases">
        <authorList>
            <consortium name="International Citrus Genome Consortium"/>
            <person name="Gmitter F."/>
            <person name="Chen C."/>
            <person name="Farmerie W."/>
            <person name="Harkins T."/>
            <person name="Desany B."/>
            <person name="Mohiuddin M."/>
            <person name="Kodira C."/>
            <person name="Borodovsky M."/>
            <person name="Lomsadze A."/>
            <person name="Burns P."/>
            <person name="Jenkins J."/>
            <person name="Prochnik S."/>
            <person name="Shu S."/>
            <person name="Chapman J."/>
            <person name="Pitluck S."/>
            <person name="Schmutz J."/>
            <person name="Rokhsar D."/>
        </authorList>
    </citation>
    <scope>NUCLEOTIDE SEQUENCE</scope>
</reference>
<dbReference type="SUPFAM" id="SSF53335">
    <property type="entry name" value="S-adenosyl-L-methionine-dependent methyltransferases"/>
    <property type="match status" value="1"/>
</dbReference>
<organism evidence="8 9">
    <name type="scientific">Citrus sinensis</name>
    <name type="common">Sweet orange</name>
    <name type="synonym">Citrus aurantium var. sinensis</name>
    <dbReference type="NCBI Taxonomy" id="2711"/>
    <lineage>
        <taxon>Eukaryota</taxon>
        <taxon>Viridiplantae</taxon>
        <taxon>Streptophyta</taxon>
        <taxon>Embryophyta</taxon>
        <taxon>Tracheophyta</taxon>
        <taxon>Spermatophyta</taxon>
        <taxon>Magnoliopsida</taxon>
        <taxon>eudicotyledons</taxon>
        <taxon>Gunneridae</taxon>
        <taxon>Pentapetalae</taxon>
        <taxon>rosids</taxon>
        <taxon>malvids</taxon>
        <taxon>Sapindales</taxon>
        <taxon>Rutaceae</taxon>
        <taxon>Aurantioideae</taxon>
        <taxon>Citrus</taxon>
    </lineage>
</organism>
<evidence type="ECO:0000256" key="5">
    <source>
        <dbReference type="ARBA" id="ARBA00023128"/>
    </source>
</evidence>
<evidence type="ECO:0000256" key="2">
    <source>
        <dbReference type="ARBA" id="ARBA00005891"/>
    </source>
</evidence>
<dbReference type="AlphaFoldDB" id="A0A067G242"/>
<comment type="similarity">
    <text evidence="2 7">Belongs to the NDUFAF7 family.</text>
</comment>
<evidence type="ECO:0000256" key="4">
    <source>
        <dbReference type="ARBA" id="ARBA00022679"/>
    </source>
</evidence>
<dbReference type="GO" id="GO:0032259">
    <property type="term" value="P:methylation"/>
    <property type="evidence" value="ECO:0007669"/>
    <property type="project" value="UniProtKB-KW"/>
</dbReference>
<dbReference type="PANTHER" id="PTHR12049:SF7">
    <property type="entry name" value="PROTEIN ARGININE METHYLTRANSFERASE NDUFAF7, MITOCHONDRIAL"/>
    <property type="match status" value="1"/>
</dbReference>
<dbReference type="EC" id="2.1.1.320" evidence="7"/>
<feature type="non-terminal residue" evidence="8">
    <location>
        <position position="1"/>
    </location>
</feature>
<comment type="function">
    <text evidence="7">Arginine methyltransferase involved in the assembly or stability of mitochondrial NADH:ubiquinone oxidoreductase complex (complex I).</text>
</comment>
<dbReference type="EMBL" id="KK784887">
    <property type="protein sequence ID" value="KDO72470.1"/>
    <property type="molecule type" value="Genomic_DNA"/>
</dbReference>
<proteinExistence type="inferred from homology"/>
<accession>A0A067G242</accession>
<protein>
    <recommendedName>
        <fullName evidence="7">Protein arginine methyltransferase NDUFAF7</fullName>
        <ecNumber evidence="7">2.1.1.320</ecNumber>
    </recommendedName>
</protein>
<keyword evidence="4 7" id="KW-0808">Transferase</keyword>
<evidence type="ECO:0000256" key="7">
    <source>
        <dbReference type="RuleBase" id="RU364114"/>
    </source>
</evidence>
<gene>
    <name evidence="8" type="ORF">CISIN_1g0115462mg</name>
</gene>
<dbReference type="InterPro" id="IPR029063">
    <property type="entry name" value="SAM-dependent_MTases_sf"/>
</dbReference>
<evidence type="ECO:0000256" key="3">
    <source>
        <dbReference type="ARBA" id="ARBA00022603"/>
    </source>
</evidence>
<keyword evidence="3 7" id="KW-0489">Methyltransferase</keyword>
<dbReference type="InterPro" id="IPR003788">
    <property type="entry name" value="NDUFAF7"/>
</dbReference>